<reference evidence="1" key="1">
    <citation type="journal article" date="2015" name="Nature">
        <title>Complex archaea that bridge the gap between prokaryotes and eukaryotes.</title>
        <authorList>
            <person name="Spang A."/>
            <person name="Saw J.H."/>
            <person name="Jorgensen S.L."/>
            <person name="Zaremba-Niedzwiedzka K."/>
            <person name="Martijn J."/>
            <person name="Lind A.E."/>
            <person name="van Eijk R."/>
            <person name="Schleper C."/>
            <person name="Guy L."/>
            <person name="Ettema T.J."/>
        </authorList>
    </citation>
    <scope>NUCLEOTIDE SEQUENCE</scope>
</reference>
<accession>A0A0F9ABF4</accession>
<evidence type="ECO:0000313" key="1">
    <source>
        <dbReference type="EMBL" id="KKK95575.1"/>
    </source>
</evidence>
<organism evidence="1">
    <name type="scientific">marine sediment metagenome</name>
    <dbReference type="NCBI Taxonomy" id="412755"/>
    <lineage>
        <taxon>unclassified sequences</taxon>
        <taxon>metagenomes</taxon>
        <taxon>ecological metagenomes</taxon>
    </lineage>
</organism>
<sequence>SLFDLDYGRPNWEGENTISGGSVPARPRVWAPAGMTLFAVWPSDANACHTLVVDSIHTTPRLSADTDVVDLEEDDRFAVLGEALHIAAFKEGGRRWKATEGLHKQFLVAAGRQNGQLFRSSYFRRYLGLDVDRSGDQQRTRETA</sequence>
<proteinExistence type="predicted"/>
<feature type="non-terminal residue" evidence="1">
    <location>
        <position position="1"/>
    </location>
</feature>
<gene>
    <name evidence="1" type="ORF">LCGC14_2671410</name>
</gene>
<dbReference type="EMBL" id="LAZR01046852">
    <property type="protein sequence ID" value="KKK95575.1"/>
    <property type="molecule type" value="Genomic_DNA"/>
</dbReference>
<protein>
    <submittedName>
        <fullName evidence="1">Uncharacterized protein</fullName>
    </submittedName>
</protein>
<dbReference type="AlphaFoldDB" id="A0A0F9ABF4"/>
<name>A0A0F9ABF4_9ZZZZ</name>
<comment type="caution">
    <text evidence="1">The sequence shown here is derived from an EMBL/GenBank/DDBJ whole genome shotgun (WGS) entry which is preliminary data.</text>
</comment>